<dbReference type="SUPFAM" id="SSF50978">
    <property type="entry name" value="WD40 repeat-like"/>
    <property type="match status" value="1"/>
</dbReference>
<accession>A0ABD1ZFF1</accession>
<comment type="subcellular location">
    <subcellularLocation>
        <location evidence="1">Cytoplasm</location>
    </subcellularLocation>
</comment>
<dbReference type="AlphaFoldDB" id="A0ABD1ZFF1"/>
<feature type="compositionally biased region" description="Pro residues" evidence="6">
    <location>
        <begin position="1"/>
        <end position="13"/>
    </location>
</feature>
<evidence type="ECO:0000313" key="7">
    <source>
        <dbReference type="EMBL" id="KAL2649807.1"/>
    </source>
</evidence>
<feature type="compositionally biased region" description="Low complexity" evidence="6">
    <location>
        <begin position="14"/>
        <end position="28"/>
    </location>
</feature>
<dbReference type="InterPro" id="IPR001680">
    <property type="entry name" value="WD40_rpt"/>
</dbReference>
<keyword evidence="5" id="KW-0175">Coiled coil</keyword>
<organism evidence="7 8">
    <name type="scientific">Riccia fluitans</name>
    <dbReference type="NCBI Taxonomy" id="41844"/>
    <lineage>
        <taxon>Eukaryota</taxon>
        <taxon>Viridiplantae</taxon>
        <taxon>Streptophyta</taxon>
        <taxon>Embryophyta</taxon>
        <taxon>Marchantiophyta</taxon>
        <taxon>Marchantiopsida</taxon>
        <taxon>Marchantiidae</taxon>
        <taxon>Marchantiales</taxon>
        <taxon>Ricciaceae</taxon>
        <taxon>Riccia</taxon>
    </lineage>
</organism>
<dbReference type="PANTHER" id="PTHR12442:SF5">
    <property type="entry name" value="DYNEIN AXONEMAL INTERMEDIATE CHAIN 3"/>
    <property type="match status" value="1"/>
</dbReference>
<feature type="region of interest" description="Disordered" evidence="6">
    <location>
        <begin position="1"/>
        <end position="64"/>
    </location>
</feature>
<keyword evidence="8" id="KW-1185">Reference proteome</keyword>
<dbReference type="InterPro" id="IPR050687">
    <property type="entry name" value="Dynein_IC"/>
</dbReference>
<name>A0ABD1ZFF1_9MARC</name>
<keyword evidence="2" id="KW-0963">Cytoplasm</keyword>
<comment type="caution">
    <text evidence="7">The sequence shown here is derived from an EMBL/GenBank/DDBJ whole genome shotgun (WGS) entry which is preliminary data.</text>
</comment>
<evidence type="ECO:0000256" key="3">
    <source>
        <dbReference type="ARBA" id="ARBA00022574"/>
    </source>
</evidence>
<feature type="compositionally biased region" description="Pro residues" evidence="6">
    <location>
        <begin position="49"/>
        <end position="60"/>
    </location>
</feature>
<evidence type="ECO:0000256" key="2">
    <source>
        <dbReference type="ARBA" id="ARBA00022490"/>
    </source>
</evidence>
<dbReference type="InterPro" id="IPR036322">
    <property type="entry name" value="WD40_repeat_dom_sf"/>
</dbReference>
<dbReference type="Pfam" id="PF00400">
    <property type="entry name" value="WD40"/>
    <property type="match status" value="1"/>
</dbReference>
<dbReference type="Proteomes" id="UP001605036">
    <property type="component" value="Unassembled WGS sequence"/>
</dbReference>
<feature type="region of interest" description="Disordered" evidence="6">
    <location>
        <begin position="95"/>
        <end position="114"/>
    </location>
</feature>
<evidence type="ECO:0000256" key="5">
    <source>
        <dbReference type="SAM" id="Coils"/>
    </source>
</evidence>
<feature type="compositionally biased region" description="Pro residues" evidence="6">
    <location>
        <begin position="102"/>
        <end position="111"/>
    </location>
</feature>
<reference evidence="7 8" key="1">
    <citation type="submission" date="2024-09" db="EMBL/GenBank/DDBJ databases">
        <title>Chromosome-scale assembly of Riccia fluitans.</title>
        <authorList>
            <person name="Paukszto L."/>
            <person name="Sawicki J."/>
            <person name="Karawczyk K."/>
            <person name="Piernik-Szablinska J."/>
            <person name="Szczecinska M."/>
            <person name="Mazdziarz M."/>
        </authorList>
    </citation>
    <scope>NUCLEOTIDE SEQUENCE [LARGE SCALE GENOMIC DNA]</scope>
    <source>
        <strain evidence="7">Rf_01</strain>
        <tissue evidence="7">Aerial parts of the thallus</tissue>
    </source>
</reference>
<dbReference type="Gene3D" id="2.130.10.10">
    <property type="entry name" value="YVTN repeat-like/Quinoprotein amine dehydrogenase"/>
    <property type="match status" value="2"/>
</dbReference>
<feature type="coiled-coil region" evidence="5">
    <location>
        <begin position="752"/>
        <end position="786"/>
    </location>
</feature>
<dbReference type="SMART" id="SM00320">
    <property type="entry name" value="WD40"/>
    <property type="match status" value="3"/>
</dbReference>
<feature type="compositionally biased region" description="Low complexity" evidence="6">
    <location>
        <begin position="39"/>
        <end position="48"/>
    </location>
</feature>
<keyword evidence="4" id="KW-0677">Repeat</keyword>
<dbReference type="InterPro" id="IPR015943">
    <property type="entry name" value="WD40/YVTN_repeat-like_dom_sf"/>
</dbReference>
<keyword evidence="3" id="KW-0853">WD repeat</keyword>
<evidence type="ECO:0000256" key="4">
    <source>
        <dbReference type="ARBA" id="ARBA00022737"/>
    </source>
</evidence>
<protein>
    <submittedName>
        <fullName evidence="7">Uncharacterized protein</fullName>
    </submittedName>
</protein>
<evidence type="ECO:0000313" key="8">
    <source>
        <dbReference type="Proteomes" id="UP001605036"/>
    </source>
</evidence>
<proteinExistence type="predicted"/>
<gene>
    <name evidence="7" type="ORF">R1flu_017935</name>
</gene>
<dbReference type="GO" id="GO:0005737">
    <property type="term" value="C:cytoplasm"/>
    <property type="evidence" value="ECO:0007669"/>
    <property type="project" value="UniProtKB-SubCell"/>
</dbReference>
<sequence length="820" mass="90305">MATPDSGPPPAEASPPAAAAAETQPPASGGDAAGMAVEPAVSSADATPAPAPATDAPPPAAVDAAGATATDGVVLPAIRDMSLSALDIPVPSVASIGQKKAPTPPPTPPPEVVKEPAKHPPGVFSLYLTQDTALSIGLDRDDAKHESLHLVSAQNVFQDIKTRGSSSEFYPLKGQLQNYWEPNFTFRFINDDRYLNNDNFEIYATYDAREKLLAVPCKSTPFDCINRKPGAAARWNVDRLKTPPLTNFSQNKILPFRPSASWRIRALRLYSKGLETILDIIEVVVRYVDALQQNEVMDLYEDDFATFADEDYQLGDKTTTAITEYQSFSDITYGRSKMVSAVDWMPGRNGIVAAAISDSKSFDERMQIAGKPSDSYVLVWSFLDPIHPQMALESPSDVFSMRFNPVRPMLIAGGCYNGQVILWDLTAAQETVDRRHKRHLEDKSESGNKKTSEKAVLVLMSLLSSAKHSHSSIVSDIHWLPEDFQMSVKGQMVGNRGLTNFLASVSADGKVTFWDVTSKAEPELNPEWSDERKAAAVEGEKYKWKPVVEIVLASLDAVKQVGPLKMAIHGLAGGGTQFYCSTEFGDILSADVTSPSGDNIKSIAQCHYGPVRALLASPFFKTVLLSVGIWTFALLKDNVKEPIFVSRCAEGYLTTGCWSPTRPAVIYIGLIDGTIEVWDLLDHSHQPSMIATVCSCQLTVMEFWRISSPQFLAVGDIQGILHILEIPRSLRRTSYKEKVAMGNFFARQQAWVADVKNRSKEREKQIQKAMEQKAILKERAEQFYQLCTWTEEMETEYQAYENDCQVKFGAKSWLATPITV</sequence>
<evidence type="ECO:0000256" key="6">
    <source>
        <dbReference type="SAM" id="MobiDB-lite"/>
    </source>
</evidence>
<evidence type="ECO:0000256" key="1">
    <source>
        <dbReference type="ARBA" id="ARBA00004496"/>
    </source>
</evidence>
<dbReference type="PANTHER" id="PTHR12442">
    <property type="entry name" value="DYNEIN INTERMEDIATE CHAIN"/>
    <property type="match status" value="1"/>
</dbReference>
<dbReference type="EMBL" id="JBHFFA010000001">
    <property type="protein sequence ID" value="KAL2649807.1"/>
    <property type="molecule type" value="Genomic_DNA"/>
</dbReference>